<name>A0AA38HIU4_9CUCU</name>
<dbReference type="Pfam" id="PF01163">
    <property type="entry name" value="RIO1"/>
    <property type="match status" value="1"/>
</dbReference>
<dbReference type="AlphaFoldDB" id="A0AA38HIU4"/>
<comment type="cofactor">
    <cofactor evidence="1">
        <name>Mg(2+)</name>
        <dbReference type="ChEBI" id="CHEBI:18420"/>
    </cofactor>
</comment>
<evidence type="ECO:0000256" key="4">
    <source>
        <dbReference type="ARBA" id="ARBA00012513"/>
    </source>
</evidence>
<evidence type="ECO:0000256" key="11">
    <source>
        <dbReference type="ARBA" id="ARBA00022741"/>
    </source>
</evidence>
<keyword evidence="7" id="KW-0690">Ribosome biogenesis</keyword>
<comment type="caution">
    <text evidence="27">The sequence shown here is derived from an EMBL/GenBank/DDBJ whole genome shotgun (WGS) entry which is preliminary data.</text>
</comment>
<evidence type="ECO:0000256" key="12">
    <source>
        <dbReference type="ARBA" id="ARBA00022777"/>
    </source>
</evidence>
<dbReference type="GO" id="GO:0010468">
    <property type="term" value="P:regulation of gene expression"/>
    <property type="evidence" value="ECO:0007669"/>
    <property type="project" value="UniProtKB-ARBA"/>
</dbReference>
<dbReference type="InterPro" id="IPR018934">
    <property type="entry name" value="RIO_dom"/>
</dbReference>
<evidence type="ECO:0000256" key="2">
    <source>
        <dbReference type="ARBA" id="ARBA00004496"/>
    </source>
</evidence>
<proteinExistence type="inferred from homology"/>
<keyword evidence="23" id="KW-0694">RNA-binding</keyword>
<dbReference type="SMART" id="SM00090">
    <property type="entry name" value="RIO"/>
    <property type="match status" value="1"/>
</dbReference>
<evidence type="ECO:0000256" key="9">
    <source>
        <dbReference type="ARBA" id="ARBA00022679"/>
    </source>
</evidence>
<dbReference type="EC" id="2.7.11.1" evidence="4"/>
<feature type="compositionally biased region" description="Polar residues" evidence="24">
    <location>
        <begin position="360"/>
        <end position="371"/>
    </location>
</feature>
<keyword evidence="13" id="KW-0378">Hydrolase</keyword>
<dbReference type="PANTHER" id="PTHR45723">
    <property type="entry name" value="SERINE/THREONINE-PROTEIN KINASE RIO1"/>
    <property type="match status" value="1"/>
</dbReference>
<dbReference type="SUPFAM" id="SSF54791">
    <property type="entry name" value="Eukaryotic type KH-domain (KH-domain type I)"/>
    <property type="match status" value="2"/>
</dbReference>
<evidence type="ECO:0000256" key="3">
    <source>
        <dbReference type="ARBA" id="ARBA00009196"/>
    </source>
</evidence>
<keyword evidence="12" id="KW-0418">Kinase</keyword>
<dbReference type="GO" id="GO:0005524">
    <property type="term" value="F:ATP binding"/>
    <property type="evidence" value="ECO:0007669"/>
    <property type="project" value="UniProtKB-KW"/>
</dbReference>
<evidence type="ECO:0000256" key="15">
    <source>
        <dbReference type="ARBA" id="ARBA00022842"/>
    </source>
</evidence>
<dbReference type="InterPro" id="IPR004087">
    <property type="entry name" value="KH_dom"/>
</dbReference>
<keyword evidence="28" id="KW-1185">Reference proteome</keyword>
<feature type="domain" description="RIO kinase" evidence="25">
    <location>
        <begin position="35"/>
        <end position="270"/>
    </location>
</feature>
<feature type="compositionally biased region" description="Low complexity" evidence="24">
    <location>
        <begin position="372"/>
        <end position="383"/>
    </location>
</feature>
<accession>A0AA38HIU4</accession>
<feature type="domain" description="K Homology" evidence="26">
    <location>
        <begin position="434"/>
        <end position="500"/>
    </location>
</feature>
<dbReference type="GO" id="GO:0042254">
    <property type="term" value="P:ribosome biogenesis"/>
    <property type="evidence" value="ECO:0007669"/>
    <property type="project" value="UniProtKB-KW"/>
</dbReference>
<sequence>MDDVLRNFSVSDDDVYDFQSDFYLADGLKIARNSDKSLRATTEQVLDGRTRLILFKLLSRGLFSEINGCLSTGKEANVYYAKNDKQEFAVKIYKTSILIFKDRNRYIDGEFRFRNGHTSGNPRKLVKLWAEKELRNYLRLQKSGIPSPTPVELRQHVLVMSLVGSDGRAAPRLKDANITDDRACELYYQCVKDMRRLYTECRLVHGDLSEYNLLYWNKMLYFIDVSQAVEHDHPRALEFLRVDCANITDFFRKRNVGVLPMRKLFDFITDISLNDAQIDAYLDSLQSTLFVDTCLKEEDKVDEEVFKKSYIPRTLDTAYNFEEDVFKILRGEETDVMYHKVLGLKADLTGAEEDIAPACTTNTEAENSINKSSCSEEGNSSLSTDEENSLRGNGECGAANIISKDRIANKGDIDLVSRRVREIKDLQADLEARVAKIQTLEIPLGDKRKAVFGPNYENLNRIRLISGAQITFNKESCSLIVRGEEDKVSIAKQEVQLALNPPPAESVGTLNVKLCLCYAHSCFCESITGALLKNIEIQTGAKLVVEGERADVMKKLVISGTYREVFQANEKIMRALKEFCCEEHLSVSLEQIRLLLYADALQFKKLCQQYRRSSIEINKNLGTIKIIGPLNEVTKVKDEINAILLSPPPQPALKAGEALEEVDLGDAVGAVVGSKYVHLKNIKELCSGMVEIEIPPTTRTARIRGERLAVERAKQGVLYLIERHKEKVQSALKSEKDTSYFAAHQDSVLKSVSVSAFRLGFTH</sequence>
<evidence type="ECO:0000256" key="16">
    <source>
        <dbReference type="ARBA" id="ARBA00047899"/>
    </source>
</evidence>
<dbReference type="GO" id="GO:0004674">
    <property type="term" value="F:protein serine/threonine kinase activity"/>
    <property type="evidence" value="ECO:0007669"/>
    <property type="project" value="UniProtKB-KW"/>
</dbReference>
<dbReference type="FunFam" id="1.10.510.10:FF:000232">
    <property type="entry name" value="Serine/threonine-protein kinase RIO1"/>
    <property type="match status" value="1"/>
</dbReference>
<dbReference type="SUPFAM" id="SSF56112">
    <property type="entry name" value="Protein kinase-like (PK-like)"/>
    <property type="match status" value="1"/>
</dbReference>
<dbReference type="FunFam" id="3.30.200.20:FF:000148">
    <property type="entry name" value="Serine/threonine-protein kinase RIO1"/>
    <property type="match status" value="1"/>
</dbReference>
<feature type="domain" description="K Homology" evidence="26">
    <location>
        <begin position="579"/>
        <end position="645"/>
    </location>
</feature>
<dbReference type="InterPro" id="IPR036612">
    <property type="entry name" value="KH_dom_type_1_sf"/>
</dbReference>
<dbReference type="GO" id="GO:0016787">
    <property type="term" value="F:hydrolase activity"/>
    <property type="evidence" value="ECO:0007669"/>
    <property type="project" value="UniProtKB-KW"/>
</dbReference>
<dbReference type="SMART" id="SM00322">
    <property type="entry name" value="KH"/>
    <property type="match status" value="3"/>
</dbReference>
<feature type="domain" description="K Homology" evidence="26">
    <location>
        <begin position="654"/>
        <end position="722"/>
    </location>
</feature>
<comment type="subcellular location">
    <subcellularLocation>
        <location evidence="2">Cytoplasm</location>
    </subcellularLocation>
</comment>
<dbReference type="InterPro" id="IPR011009">
    <property type="entry name" value="Kinase-like_dom_sf"/>
</dbReference>
<evidence type="ECO:0000256" key="18">
    <source>
        <dbReference type="ARBA" id="ARBA00049360"/>
    </source>
</evidence>
<evidence type="ECO:0000259" key="25">
    <source>
        <dbReference type="SMART" id="SM00090"/>
    </source>
</evidence>
<dbReference type="CDD" id="cd00105">
    <property type="entry name" value="KH-I"/>
    <property type="match status" value="1"/>
</dbReference>
<keyword evidence="8" id="KW-0723">Serine/threonine-protein kinase</keyword>
<dbReference type="InterPro" id="IPR000687">
    <property type="entry name" value="RIO_kinase"/>
</dbReference>
<keyword evidence="15" id="KW-0460">Magnesium</keyword>
<evidence type="ECO:0000256" key="24">
    <source>
        <dbReference type="SAM" id="MobiDB-lite"/>
    </source>
</evidence>
<dbReference type="InterPro" id="IPR018935">
    <property type="entry name" value="RIO_kinase_CS"/>
</dbReference>
<dbReference type="GO" id="GO:0003723">
    <property type="term" value="F:RNA binding"/>
    <property type="evidence" value="ECO:0007669"/>
    <property type="project" value="UniProtKB-UniRule"/>
</dbReference>
<dbReference type="Proteomes" id="UP001168821">
    <property type="component" value="Unassembled WGS sequence"/>
</dbReference>
<dbReference type="InterPro" id="IPR051272">
    <property type="entry name" value="RIO-type_Ser/Thr_kinase"/>
</dbReference>
<evidence type="ECO:0000259" key="26">
    <source>
        <dbReference type="SMART" id="SM00322"/>
    </source>
</evidence>
<keyword evidence="11" id="KW-0547">Nucleotide-binding</keyword>
<evidence type="ECO:0000256" key="10">
    <source>
        <dbReference type="ARBA" id="ARBA00022723"/>
    </source>
</evidence>
<dbReference type="InterPro" id="IPR004088">
    <property type="entry name" value="KH_dom_type_1"/>
</dbReference>
<evidence type="ECO:0000256" key="6">
    <source>
        <dbReference type="ARBA" id="ARBA00022490"/>
    </source>
</evidence>
<evidence type="ECO:0000256" key="14">
    <source>
        <dbReference type="ARBA" id="ARBA00022840"/>
    </source>
</evidence>
<dbReference type="Gene3D" id="1.10.510.10">
    <property type="entry name" value="Transferase(Phosphotransferase) domain 1"/>
    <property type="match status" value="1"/>
</dbReference>
<dbReference type="PROSITE" id="PS01245">
    <property type="entry name" value="RIO1"/>
    <property type="match status" value="1"/>
</dbReference>
<evidence type="ECO:0000313" key="28">
    <source>
        <dbReference type="Proteomes" id="UP001168821"/>
    </source>
</evidence>
<evidence type="ECO:0000256" key="7">
    <source>
        <dbReference type="ARBA" id="ARBA00022517"/>
    </source>
</evidence>
<evidence type="ECO:0000256" key="21">
    <source>
        <dbReference type="ARBA" id="ARBA00068838"/>
    </source>
</evidence>
<organism evidence="27 28">
    <name type="scientific">Zophobas morio</name>
    <dbReference type="NCBI Taxonomy" id="2755281"/>
    <lineage>
        <taxon>Eukaryota</taxon>
        <taxon>Metazoa</taxon>
        <taxon>Ecdysozoa</taxon>
        <taxon>Arthropoda</taxon>
        <taxon>Hexapoda</taxon>
        <taxon>Insecta</taxon>
        <taxon>Pterygota</taxon>
        <taxon>Neoptera</taxon>
        <taxon>Endopterygota</taxon>
        <taxon>Coleoptera</taxon>
        <taxon>Polyphaga</taxon>
        <taxon>Cucujiformia</taxon>
        <taxon>Tenebrionidae</taxon>
        <taxon>Zophobas</taxon>
    </lineage>
</organism>
<evidence type="ECO:0000256" key="22">
    <source>
        <dbReference type="ARBA" id="ARBA00076008"/>
    </source>
</evidence>
<evidence type="ECO:0000256" key="13">
    <source>
        <dbReference type="ARBA" id="ARBA00022801"/>
    </source>
</evidence>
<evidence type="ECO:0000256" key="8">
    <source>
        <dbReference type="ARBA" id="ARBA00022527"/>
    </source>
</evidence>
<keyword evidence="9" id="KW-0808">Transferase</keyword>
<evidence type="ECO:0000256" key="23">
    <source>
        <dbReference type="PROSITE-ProRule" id="PRU00117"/>
    </source>
</evidence>
<comment type="catalytic activity">
    <reaction evidence="17">
        <text>L-seryl-[protein] + ATP = O-phospho-L-seryl-[protein] + ADP + H(+)</text>
        <dbReference type="Rhea" id="RHEA:17989"/>
        <dbReference type="Rhea" id="RHEA-COMP:9863"/>
        <dbReference type="Rhea" id="RHEA-COMP:11604"/>
        <dbReference type="ChEBI" id="CHEBI:15378"/>
        <dbReference type="ChEBI" id="CHEBI:29999"/>
        <dbReference type="ChEBI" id="CHEBI:30616"/>
        <dbReference type="ChEBI" id="CHEBI:83421"/>
        <dbReference type="ChEBI" id="CHEBI:456216"/>
        <dbReference type="EC" id="2.7.11.1"/>
    </reaction>
</comment>
<evidence type="ECO:0000256" key="5">
    <source>
        <dbReference type="ARBA" id="ARBA00016038"/>
    </source>
</evidence>
<comment type="catalytic activity">
    <reaction evidence="16">
        <text>L-threonyl-[protein] + ATP = O-phospho-L-threonyl-[protein] + ADP + H(+)</text>
        <dbReference type="Rhea" id="RHEA:46608"/>
        <dbReference type="Rhea" id="RHEA-COMP:11060"/>
        <dbReference type="Rhea" id="RHEA-COMP:11605"/>
        <dbReference type="ChEBI" id="CHEBI:15378"/>
        <dbReference type="ChEBI" id="CHEBI:30013"/>
        <dbReference type="ChEBI" id="CHEBI:30616"/>
        <dbReference type="ChEBI" id="CHEBI:61977"/>
        <dbReference type="ChEBI" id="CHEBI:456216"/>
        <dbReference type="EC" id="2.7.11.1"/>
    </reaction>
</comment>
<dbReference type="Pfam" id="PF00013">
    <property type="entry name" value="KH_1"/>
    <property type="match status" value="1"/>
</dbReference>
<evidence type="ECO:0000256" key="1">
    <source>
        <dbReference type="ARBA" id="ARBA00001946"/>
    </source>
</evidence>
<dbReference type="CDD" id="cd05147">
    <property type="entry name" value="RIO1_euk"/>
    <property type="match status" value="1"/>
</dbReference>
<evidence type="ECO:0000256" key="19">
    <source>
        <dbReference type="ARBA" id="ARBA00057025"/>
    </source>
</evidence>
<dbReference type="EMBL" id="JALNTZ010003839">
    <property type="protein sequence ID" value="KAJ3615873.1"/>
    <property type="molecule type" value="Genomic_DNA"/>
</dbReference>
<keyword evidence="6" id="KW-0963">Cytoplasm</keyword>
<comment type="catalytic activity">
    <reaction evidence="18">
        <text>ATP + H2O = ADP + phosphate + H(+)</text>
        <dbReference type="Rhea" id="RHEA:13065"/>
        <dbReference type="ChEBI" id="CHEBI:15377"/>
        <dbReference type="ChEBI" id="CHEBI:15378"/>
        <dbReference type="ChEBI" id="CHEBI:30616"/>
        <dbReference type="ChEBI" id="CHEBI:43474"/>
        <dbReference type="ChEBI" id="CHEBI:456216"/>
    </reaction>
</comment>
<keyword evidence="10" id="KW-0479">Metal-binding</keyword>
<dbReference type="GO" id="GO:0005737">
    <property type="term" value="C:cytoplasm"/>
    <property type="evidence" value="ECO:0007669"/>
    <property type="project" value="UniProtKB-SubCell"/>
</dbReference>
<dbReference type="GO" id="GO:0046872">
    <property type="term" value="F:metal ion binding"/>
    <property type="evidence" value="ECO:0007669"/>
    <property type="project" value="UniProtKB-KW"/>
</dbReference>
<evidence type="ECO:0000256" key="17">
    <source>
        <dbReference type="ARBA" id="ARBA00048679"/>
    </source>
</evidence>
<reference evidence="27" key="1">
    <citation type="journal article" date="2023" name="G3 (Bethesda)">
        <title>Whole genome assemblies of Zophobas morio and Tenebrio molitor.</title>
        <authorList>
            <person name="Kaur S."/>
            <person name="Stinson S.A."/>
            <person name="diCenzo G.C."/>
        </authorList>
    </citation>
    <scope>NUCLEOTIDE SEQUENCE</scope>
    <source>
        <strain evidence="27">QUZm001</strain>
    </source>
</reference>
<gene>
    <name evidence="27" type="ORF">Zmor_012232</name>
</gene>
<feature type="region of interest" description="Disordered" evidence="24">
    <location>
        <begin position="360"/>
        <end position="391"/>
    </location>
</feature>
<keyword evidence="14" id="KW-0067">ATP-binding</keyword>
<comment type="similarity">
    <text evidence="3">Belongs to the protein kinase superfamily. RIO-type Ser/Thr kinase family.</text>
</comment>
<dbReference type="Gene3D" id="3.30.200.20">
    <property type="entry name" value="Phosphorylase Kinase, domain 1"/>
    <property type="match status" value="1"/>
</dbReference>
<evidence type="ECO:0000256" key="20">
    <source>
        <dbReference type="ARBA" id="ARBA00063876"/>
    </source>
</evidence>
<protein>
    <recommendedName>
        <fullName evidence="5">Serine/threonine-protein kinase RIO1</fullName>
        <ecNumber evidence="4">2.7.11.1</ecNumber>
    </recommendedName>
    <alternativeName>
        <fullName evidence="22">RIO kinase 1</fullName>
    </alternativeName>
    <alternativeName>
        <fullName evidence="21">Serine/threonine-protein kinase rio1</fullName>
    </alternativeName>
</protein>
<evidence type="ECO:0000313" key="27">
    <source>
        <dbReference type="EMBL" id="KAJ3615873.1"/>
    </source>
</evidence>
<comment type="function">
    <text evidence="19">Involved in the final steps of cytoplasmic maturation of the 40S ribosomal subunit. Involved in processing of 18S-E pre-rRNA to the mature 18S rRNA. Required for the recycling of NOB1 and PNO1 from the late 40S precursor. The association with the very late 40S subunit intermediate may involve a translation-like checkpoint point cycle preceeding the binding to the 60S ribosomal subunit. Despite the protein kinase domain is proposed to act predominantly as an ATPase. The catalytic activity regulates its dynamic association with the 40S subunit. In addition to its role in ribosomal biogenesis acts as an adapter protein by recruiting NCL/nucleolin the to PRMT5 complex for its symmetrical methylation.</text>
</comment>
<comment type="subunit">
    <text evidence="20">Associates with the precursor of the 40S ribosome subunit. Interacts (via its N-terminus) with PRMT5 (via its N-terminus). Interacts with WDR77. Found in a PRMT5 complex composed of PRMT5, WDR77 and RIOK1. Interacts (via its C-terminus) with NCL; this interaction targets NCL for PRTM5 methylation.</text>
</comment>
<dbReference type="PROSITE" id="PS50084">
    <property type="entry name" value="KH_TYPE_1"/>
    <property type="match status" value="1"/>
</dbReference>